<evidence type="ECO:0000313" key="3">
    <source>
        <dbReference type="Proteomes" id="UP001596096"/>
    </source>
</evidence>
<feature type="transmembrane region" description="Helical" evidence="1">
    <location>
        <begin position="112"/>
        <end position="132"/>
    </location>
</feature>
<proteinExistence type="predicted"/>
<sequence>MSGITGRRVVRLMAAAAGGAVVAGIVVGGAARLLMSLIAIAAAEQSQFSLMGTVGVFIAFTVLAVPAAVTGAAPRAVRVAGRWVTAAVTGFGVASTGFADGAAVILAPDGRMTYIAMVVVGFGAVVVAHGLFAQYVTRRLAGAPS</sequence>
<dbReference type="Proteomes" id="UP001596096">
    <property type="component" value="Unassembled WGS sequence"/>
</dbReference>
<comment type="caution">
    <text evidence="2">The sequence shown here is derived from an EMBL/GenBank/DDBJ whole genome shotgun (WGS) entry which is preliminary data.</text>
</comment>
<protein>
    <submittedName>
        <fullName evidence="2">Uncharacterized protein</fullName>
    </submittedName>
</protein>
<dbReference type="EMBL" id="JBHSNW010000001">
    <property type="protein sequence ID" value="MFC5813722.1"/>
    <property type="molecule type" value="Genomic_DNA"/>
</dbReference>
<gene>
    <name evidence="2" type="ORF">ACFPUY_01435</name>
</gene>
<name>A0ABW1BKY1_9ACTN</name>
<feature type="transmembrane region" description="Helical" evidence="1">
    <location>
        <begin position="48"/>
        <end position="71"/>
    </location>
</feature>
<accession>A0ABW1BKY1</accession>
<dbReference type="RefSeq" id="WP_219542955.1">
    <property type="nucleotide sequence ID" value="NZ_JAHKRN010000001.1"/>
</dbReference>
<keyword evidence="1" id="KW-1133">Transmembrane helix</keyword>
<evidence type="ECO:0000313" key="2">
    <source>
        <dbReference type="EMBL" id="MFC5813722.1"/>
    </source>
</evidence>
<reference evidence="3" key="1">
    <citation type="journal article" date="2019" name="Int. J. Syst. Evol. Microbiol.">
        <title>The Global Catalogue of Microorganisms (GCM) 10K type strain sequencing project: providing services to taxonomists for standard genome sequencing and annotation.</title>
        <authorList>
            <consortium name="The Broad Institute Genomics Platform"/>
            <consortium name="The Broad Institute Genome Sequencing Center for Infectious Disease"/>
            <person name="Wu L."/>
            <person name="Ma J."/>
        </authorList>
    </citation>
    <scope>NUCLEOTIDE SEQUENCE [LARGE SCALE GENOMIC DNA]</scope>
    <source>
        <strain evidence="3">CGMCC 4.7106</strain>
    </source>
</reference>
<keyword evidence="1" id="KW-0812">Transmembrane</keyword>
<organism evidence="2 3">
    <name type="scientific">Nonomuraea harbinensis</name>
    <dbReference type="NCBI Taxonomy" id="1286938"/>
    <lineage>
        <taxon>Bacteria</taxon>
        <taxon>Bacillati</taxon>
        <taxon>Actinomycetota</taxon>
        <taxon>Actinomycetes</taxon>
        <taxon>Streptosporangiales</taxon>
        <taxon>Streptosporangiaceae</taxon>
        <taxon>Nonomuraea</taxon>
    </lineage>
</organism>
<feature type="transmembrane region" description="Helical" evidence="1">
    <location>
        <begin position="12"/>
        <end position="42"/>
    </location>
</feature>
<feature type="transmembrane region" description="Helical" evidence="1">
    <location>
        <begin position="83"/>
        <end position="106"/>
    </location>
</feature>
<evidence type="ECO:0000256" key="1">
    <source>
        <dbReference type="SAM" id="Phobius"/>
    </source>
</evidence>
<keyword evidence="3" id="KW-1185">Reference proteome</keyword>
<keyword evidence="1" id="KW-0472">Membrane</keyword>